<dbReference type="Pfam" id="PF19783">
    <property type="entry name" value="DUF6268"/>
    <property type="match status" value="1"/>
</dbReference>
<keyword evidence="1" id="KW-0732">Signal</keyword>
<name>A0ABQ6J380_9GAMM</name>
<reference evidence="4" key="1">
    <citation type="journal article" date="2019" name="Int. J. Syst. Evol. Microbiol.">
        <title>The Global Catalogue of Microorganisms (GCM) 10K type strain sequencing project: providing services to taxonomists for standard genome sequencing and annotation.</title>
        <authorList>
            <consortium name="The Broad Institute Genomics Platform"/>
            <consortium name="The Broad Institute Genome Sequencing Center for Infectious Disease"/>
            <person name="Wu L."/>
            <person name="Ma J."/>
        </authorList>
    </citation>
    <scope>NUCLEOTIDE SEQUENCE [LARGE SCALE GENOMIC DNA]</scope>
    <source>
        <strain evidence="4">NBRC 102030</strain>
    </source>
</reference>
<gene>
    <name evidence="3" type="ORF">GCM10025855_08540</name>
</gene>
<keyword evidence="4" id="KW-1185">Reference proteome</keyword>
<feature type="domain" description="DUF6268" evidence="2">
    <location>
        <begin position="131"/>
        <end position="298"/>
    </location>
</feature>
<accession>A0ABQ6J380</accession>
<evidence type="ECO:0000313" key="3">
    <source>
        <dbReference type="EMBL" id="GMA81321.1"/>
    </source>
</evidence>
<dbReference type="Proteomes" id="UP001157046">
    <property type="component" value="Unassembled WGS sequence"/>
</dbReference>
<feature type="chain" id="PRO_5046145676" description="DUF6268 domain-containing protein" evidence="1">
    <location>
        <begin position="35"/>
        <end position="316"/>
    </location>
</feature>
<comment type="caution">
    <text evidence="3">The sequence shown here is derived from an EMBL/GenBank/DDBJ whole genome shotgun (WGS) entry which is preliminary data.</text>
</comment>
<proteinExistence type="predicted"/>
<dbReference type="EMBL" id="BSUY01000001">
    <property type="protein sequence ID" value="GMA81321.1"/>
    <property type="molecule type" value="Genomic_DNA"/>
</dbReference>
<dbReference type="InterPro" id="IPR046235">
    <property type="entry name" value="DUF6268"/>
</dbReference>
<feature type="signal peptide" evidence="1">
    <location>
        <begin position="1"/>
        <end position="34"/>
    </location>
</feature>
<evidence type="ECO:0000259" key="2">
    <source>
        <dbReference type="Pfam" id="PF19783"/>
    </source>
</evidence>
<sequence>MANQLHPQPQLSTKYLTLKYGLLLLPLMSGAVIAADKPSQESKPFRLNISQVSTQSAEVANGNTELQRDSLLLSAGMNMPLDQQWSVGFNVGYDRLNYDWRNISLTGPNNVSSLFGSDGQSWDHINRYRAGVSLNYRMDERWSFSLAPQIQYAYADTASADQAQSYGVVASVMYALKSGNMIGFGVAYLNDIDEVRTVPYLAMRWQIDEHWALANPFQAGFSGPAGLELSYKFNPTWNMGFGSSRRTERFLIEDDDTVVETNEWVSYLRGGWQATSALSVNLYAGYYFDSEVEVTNQTALKIDNQGAVALDIGFKF</sequence>
<dbReference type="SUPFAM" id="SSF56935">
    <property type="entry name" value="Porins"/>
    <property type="match status" value="1"/>
</dbReference>
<evidence type="ECO:0000256" key="1">
    <source>
        <dbReference type="SAM" id="SignalP"/>
    </source>
</evidence>
<organism evidence="3 4">
    <name type="scientific">Shewanella glacialipiscicola</name>
    <dbReference type="NCBI Taxonomy" id="614069"/>
    <lineage>
        <taxon>Bacteria</taxon>
        <taxon>Pseudomonadati</taxon>
        <taxon>Pseudomonadota</taxon>
        <taxon>Gammaproteobacteria</taxon>
        <taxon>Alteromonadales</taxon>
        <taxon>Shewanellaceae</taxon>
        <taxon>Shewanella</taxon>
    </lineage>
</organism>
<evidence type="ECO:0000313" key="4">
    <source>
        <dbReference type="Proteomes" id="UP001157046"/>
    </source>
</evidence>
<protein>
    <recommendedName>
        <fullName evidence="2">DUF6268 domain-containing protein</fullName>
    </recommendedName>
</protein>